<protein>
    <submittedName>
        <fullName evidence="1">Uncharacterized protein</fullName>
    </submittedName>
</protein>
<evidence type="ECO:0000313" key="1">
    <source>
        <dbReference type="EMBL" id="MDR7303373.1"/>
    </source>
</evidence>
<comment type="caution">
    <text evidence="1">The sequence shown here is derived from an EMBL/GenBank/DDBJ whole genome shotgun (WGS) entry which is preliminary data.</text>
</comment>
<dbReference type="AlphaFoldDB" id="A0AAE4CR50"/>
<dbReference type="InterPro" id="IPR029044">
    <property type="entry name" value="Nucleotide-diphossugar_trans"/>
</dbReference>
<sequence>MQPVPRATAVLRRPATVRLDPALPAIEDWDFWLRLTREHGYRFARLPEPTVVYHRVPQAGSMIGAVAEEAAAMADFSGLVRRVWARWPATTARSARFRLYSGIMYWQVLGCLATGHSPNPHYYLHSVQAIEHAWRNPDAETGLIEALTVTLHREDTDDQRVA</sequence>
<gene>
    <name evidence="1" type="ORF">JOF55_003554</name>
</gene>
<name>A0AAE4CR50_9ACTN</name>
<dbReference type="SUPFAM" id="SSF53448">
    <property type="entry name" value="Nucleotide-diphospho-sugar transferases"/>
    <property type="match status" value="1"/>
</dbReference>
<evidence type="ECO:0000313" key="2">
    <source>
        <dbReference type="Proteomes" id="UP001180845"/>
    </source>
</evidence>
<keyword evidence="2" id="KW-1185">Reference proteome</keyword>
<proteinExistence type="predicted"/>
<dbReference type="EMBL" id="JAVDXW010000001">
    <property type="protein sequence ID" value="MDR7303373.1"/>
    <property type="molecule type" value="Genomic_DNA"/>
</dbReference>
<organism evidence="1 2">
    <name type="scientific">Haloactinomyces albus</name>
    <dbReference type="NCBI Taxonomy" id="1352928"/>
    <lineage>
        <taxon>Bacteria</taxon>
        <taxon>Bacillati</taxon>
        <taxon>Actinomycetota</taxon>
        <taxon>Actinomycetes</taxon>
        <taxon>Actinopolysporales</taxon>
        <taxon>Actinopolysporaceae</taxon>
        <taxon>Haloactinomyces</taxon>
    </lineage>
</organism>
<dbReference type="Proteomes" id="UP001180845">
    <property type="component" value="Unassembled WGS sequence"/>
</dbReference>
<accession>A0AAE4CR50</accession>
<dbReference type="RefSeq" id="WP_310275656.1">
    <property type="nucleotide sequence ID" value="NZ_JAVDXW010000001.1"/>
</dbReference>
<reference evidence="1" key="1">
    <citation type="submission" date="2023-07" db="EMBL/GenBank/DDBJ databases">
        <title>Sequencing the genomes of 1000 actinobacteria strains.</title>
        <authorList>
            <person name="Klenk H.-P."/>
        </authorList>
    </citation>
    <scope>NUCLEOTIDE SEQUENCE</scope>
    <source>
        <strain evidence="1">DSM 45977</strain>
    </source>
</reference>